<organism evidence="2 3">
    <name type="scientific">Penicillium brevicompactum</name>
    <dbReference type="NCBI Taxonomy" id="5074"/>
    <lineage>
        <taxon>Eukaryota</taxon>
        <taxon>Fungi</taxon>
        <taxon>Dikarya</taxon>
        <taxon>Ascomycota</taxon>
        <taxon>Pezizomycotina</taxon>
        <taxon>Eurotiomycetes</taxon>
        <taxon>Eurotiomycetidae</taxon>
        <taxon>Eurotiales</taxon>
        <taxon>Aspergillaceae</taxon>
        <taxon>Penicillium</taxon>
    </lineage>
</organism>
<name>A0A9W9UNX5_PENBR</name>
<protein>
    <submittedName>
        <fullName evidence="2">Uncharacterized protein</fullName>
    </submittedName>
</protein>
<accession>A0A9W9UNX5</accession>
<dbReference type="EMBL" id="JAPZBQ010000001">
    <property type="protein sequence ID" value="KAJ5351294.1"/>
    <property type="molecule type" value="Genomic_DNA"/>
</dbReference>
<sequence length="254" mass="26950">MFLANIVVFAVATVARAAPVVEQGLNSIRWTPEHILQPDEVILFGEGRMEIVSQSVYNDMVAAEGYPLTAPEIEEASLSSADNSSSEIAARASCDMTIATVIDKTETFIDWDVQMSPVVAGAGSGLEVSVDMGYSVSNSVSVSAGLDSTLISNGLSASTGVSYTREWTTDTAISIKGTVPDGYHGAMITKPYKTRRSGRVMKGCIGSQTQTGTFSADSYQEESHNGVEWVSGSITLCMKKEFPLTRCTGGGTFI</sequence>
<dbReference type="AlphaFoldDB" id="A0A9W9UNX5"/>
<feature type="signal peptide" evidence="1">
    <location>
        <begin position="1"/>
        <end position="17"/>
    </location>
</feature>
<reference evidence="2" key="1">
    <citation type="submission" date="2022-12" db="EMBL/GenBank/DDBJ databases">
        <authorList>
            <person name="Petersen C."/>
        </authorList>
    </citation>
    <scope>NUCLEOTIDE SEQUENCE</scope>
    <source>
        <strain evidence="2">IBT 35673</strain>
    </source>
</reference>
<comment type="caution">
    <text evidence="2">The sequence shown here is derived from an EMBL/GenBank/DDBJ whole genome shotgun (WGS) entry which is preliminary data.</text>
</comment>
<evidence type="ECO:0000313" key="3">
    <source>
        <dbReference type="Proteomes" id="UP001147695"/>
    </source>
</evidence>
<feature type="chain" id="PRO_5040948397" evidence="1">
    <location>
        <begin position="18"/>
        <end position="254"/>
    </location>
</feature>
<reference evidence="2" key="2">
    <citation type="journal article" date="2023" name="IMA Fungus">
        <title>Comparative genomic study of the Penicillium genus elucidates a diverse pangenome and 15 lateral gene transfer events.</title>
        <authorList>
            <person name="Petersen C."/>
            <person name="Sorensen T."/>
            <person name="Nielsen M.R."/>
            <person name="Sondergaard T.E."/>
            <person name="Sorensen J.L."/>
            <person name="Fitzpatrick D.A."/>
            <person name="Frisvad J.C."/>
            <person name="Nielsen K.L."/>
        </authorList>
    </citation>
    <scope>NUCLEOTIDE SEQUENCE</scope>
    <source>
        <strain evidence="2">IBT 35673</strain>
    </source>
</reference>
<evidence type="ECO:0000256" key="1">
    <source>
        <dbReference type="SAM" id="SignalP"/>
    </source>
</evidence>
<evidence type="ECO:0000313" key="2">
    <source>
        <dbReference type="EMBL" id="KAJ5351294.1"/>
    </source>
</evidence>
<dbReference type="Proteomes" id="UP001147695">
    <property type="component" value="Unassembled WGS sequence"/>
</dbReference>
<keyword evidence="1" id="KW-0732">Signal</keyword>
<proteinExistence type="predicted"/>
<gene>
    <name evidence="2" type="ORF">N7452_000268</name>
</gene>